<name>A0A7W6JES5_9CAUL</name>
<dbReference type="EMBL" id="JACIDM010000002">
    <property type="protein sequence ID" value="MBB4082797.1"/>
    <property type="molecule type" value="Genomic_DNA"/>
</dbReference>
<gene>
    <name evidence="4" type="ORF">GGR12_001663</name>
</gene>
<dbReference type="SMART" id="SM00935">
    <property type="entry name" value="OmpH"/>
    <property type="match status" value="1"/>
</dbReference>
<comment type="caution">
    <text evidence="4">The sequence shown here is derived from an EMBL/GenBank/DDBJ whole genome shotgun (WGS) entry which is preliminary data.</text>
</comment>
<evidence type="ECO:0000256" key="1">
    <source>
        <dbReference type="ARBA" id="ARBA00009091"/>
    </source>
</evidence>
<dbReference type="InterPro" id="IPR005632">
    <property type="entry name" value="Chaperone_Skp"/>
</dbReference>
<accession>A0A7W6JES5</accession>
<dbReference type="Gene3D" id="3.30.910.20">
    <property type="entry name" value="Skp domain"/>
    <property type="match status" value="1"/>
</dbReference>
<feature type="chain" id="PRO_5031556706" evidence="3">
    <location>
        <begin position="24"/>
        <end position="192"/>
    </location>
</feature>
<evidence type="ECO:0000313" key="5">
    <source>
        <dbReference type="Proteomes" id="UP000529946"/>
    </source>
</evidence>
<dbReference type="InterPro" id="IPR024930">
    <property type="entry name" value="Skp_dom_sf"/>
</dbReference>
<reference evidence="4 5" key="1">
    <citation type="submission" date="2020-08" db="EMBL/GenBank/DDBJ databases">
        <title>Genomic Encyclopedia of Type Strains, Phase IV (KMG-IV): sequencing the most valuable type-strain genomes for metagenomic binning, comparative biology and taxonomic classification.</title>
        <authorList>
            <person name="Goeker M."/>
        </authorList>
    </citation>
    <scope>NUCLEOTIDE SEQUENCE [LARGE SCALE GENOMIC DNA]</scope>
    <source>
        <strain evidence="4 5">DSM 23960</strain>
    </source>
</reference>
<dbReference type="Pfam" id="PF03938">
    <property type="entry name" value="OmpH"/>
    <property type="match status" value="1"/>
</dbReference>
<evidence type="ECO:0000313" key="4">
    <source>
        <dbReference type="EMBL" id="MBB4082797.1"/>
    </source>
</evidence>
<dbReference type="Proteomes" id="UP000529946">
    <property type="component" value="Unassembled WGS sequence"/>
</dbReference>
<dbReference type="PANTHER" id="PTHR35089">
    <property type="entry name" value="CHAPERONE PROTEIN SKP"/>
    <property type="match status" value="1"/>
</dbReference>
<evidence type="ECO:0000256" key="3">
    <source>
        <dbReference type="SAM" id="SignalP"/>
    </source>
</evidence>
<dbReference type="RefSeq" id="WP_183203957.1">
    <property type="nucleotide sequence ID" value="NZ_BAAAER010000001.1"/>
</dbReference>
<dbReference type="AlphaFoldDB" id="A0A7W6JES5"/>
<feature type="signal peptide" evidence="3">
    <location>
        <begin position="1"/>
        <end position="23"/>
    </location>
</feature>
<dbReference type="SUPFAM" id="SSF111384">
    <property type="entry name" value="OmpH-like"/>
    <property type="match status" value="1"/>
</dbReference>
<dbReference type="GO" id="GO:0005829">
    <property type="term" value="C:cytosol"/>
    <property type="evidence" value="ECO:0007669"/>
    <property type="project" value="TreeGrafter"/>
</dbReference>
<protein>
    <submittedName>
        <fullName evidence="4">Outer membrane protein</fullName>
    </submittedName>
</protein>
<organism evidence="4 5">
    <name type="scientific">Brevundimonas lenta</name>
    <dbReference type="NCBI Taxonomy" id="424796"/>
    <lineage>
        <taxon>Bacteria</taxon>
        <taxon>Pseudomonadati</taxon>
        <taxon>Pseudomonadota</taxon>
        <taxon>Alphaproteobacteria</taxon>
        <taxon>Caulobacterales</taxon>
        <taxon>Caulobacteraceae</taxon>
        <taxon>Brevundimonas</taxon>
    </lineage>
</organism>
<sequence length="192" mass="20597">MKLIAIGAFALATLAAGAASAQAQQQVTHGAPIPGLCTYSLQRALGQSTAGQSLRSGLQRLAQEVQGELQPYATSLESEAQQLQSAGPIDPNNQAYQAWQGRLQQFQQLQQTREAELRYTDAMQTQAIGAAAGPIITALYQERGCSILLNESVVLLGNPAMDLTDTVVQRLNQALPTLPAFNRMQVPPQQQQ</sequence>
<comment type="similarity">
    <text evidence="1">Belongs to the Skp family.</text>
</comment>
<keyword evidence="2 3" id="KW-0732">Signal</keyword>
<dbReference type="GO" id="GO:0051082">
    <property type="term" value="F:unfolded protein binding"/>
    <property type="evidence" value="ECO:0007669"/>
    <property type="project" value="InterPro"/>
</dbReference>
<proteinExistence type="inferred from homology"/>
<keyword evidence="5" id="KW-1185">Reference proteome</keyword>
<evidence type="ECO:0000256" key="2">
    <source>
        <dbReference type="ARBA" id="ARBA00022729"/>
    </source>
</evidence>
<dbReference type="GO" id="GO:0050821">
    <property type="term" value="P:protein stabilization"/>
    <property type="evidence" value="ECO:0007669"/>
    <property type="project" value="TreeGrafter"/>
</dbReference>
<dbReference type="PANTHER" id="PTHR35089:SF1">
    <property type="entry name" value="CHAPERONE PROTEIN SKP"/>
    <property type="match status" value="1"/>
</dbReference>